<dbReference type="RefSeq" id="WP_272095293.1">
    <property type="nucleotide sequence ID" value="NZ_JAQNDK010000001.1"/>
</dbReference>
<evidence type="ECO:0000256" key="2">
    <source>
        <dbReference type="PROSITE-ProRule" id="PRU00335"/>
    </source>
</evidence>
<evidence type="ECO:0000256" key="1">
    <source>
        <dbReference type="ARBA" id="ARBA00023125"/>
    </source>
</evidence>
<comment type="caution">
    <text evidence="4">The sequence shown here is derived from an EMBL/GenBank/DDBJ whole genome shotgun (WGS) entry which is preliminary data.</text>
</comment>
<dbReference type="InterPro" id="IPR001647">
    <property type="entry name" value="HTH_TetR"/>
</dbReference>
<sequence length="88" mass="9311">MTDAKAAYHHGDLRNALVETATELVRTSGAEGFSLRDAARTLGVSANATYRHFDSKSALLTAVASADYVHSVNIGGAHPQGASVQWRN</sequence>
<protein>
    <submittedName>
        <fullName evidence="4">TetR/AcrR family transcriptional regulator</fullName>
    </submittedName>
</protein>
<evidence type="ECO:0000313" key="4">
    <source>
        <dbReference type="EMBL" id="MDC0678471.1"/>
    </source>
</evidence>
<dbReference type="PRINTS" id="PR00455">
    <property type="entry name" value="HTHTETR"/>
</dbReference>
<organism evidence="4 5">
    <name type="scientific">Sorangium atrum</name>
    <dbReference type="NCBI Taxonomy" id="2995308"/>
    <lineage>
        <taxon>Bacteria</taxon>
        <taxon>Pseudomonadati</taxon>
        <taxon>Myxococcota</taxon>
        <taxon>Polyangia</taxon>
        <taxon>Polyangiales</taxon>
        <taxon>Polyangiaceae</taxon>
        <taxon>Sorangium</taxon>
    </lineage>
</organism>
<dbReference type="Pfam" id="PF00440">
    <property type="entry name" value="TetR_N"/>
    <property type="match status" value="1"/>
</dbReference>
<dbReference type="Gene3D" id="1.10.357.10">
    <property type="entry name" value="Tetracycline Repressor, domain 2"/>
    <property type="match status" value="1"/>
</dbReference>
<accession>A0ABT5BZU8</accession>
<feature type="DNA-binding region" description="H-T-H motif" evidence="2">
    <location>
        <begin position="34"/>
        <end position="53"/>
    </location>
</feature>
<reference evidence="4 5" key="1">
    <citation type="submission" date="2023-01" db="EMBL/GenBank/DDBJ databases">
        <title>Minimal conservation of predation-associated metabolite biosynthetic gene clusters underscores biosynthetic potential of Myxococcota including descriptions for ten novel species: Archangium lansinium sp. nov., Myxococcus landrumus sp. nov., Nannocystis bai.</title>
        <authorList>
            <person name="Ahearne A."/>
            <person name="Stevens C."/>
            <person name="Dowd S."/>
        </authorList>
    </citation>
    <scope>NUCLEOTIDE SEQUENCE [LARGE SCALE GENOMIC DNA]</scope>
    <source>
        <strain evidence="4 5">WIWO2</strain>
    </source>
</reference>
<dbReference type="PANTHER" id="PTHR30055:SF220">
    <property type="entry name" value="TETR-FAMILY REGULATORY PROTEIN"/>
    <property type="match status" value="1"/>
</dbReference>
<gene>
    <name evidence="4" type="ORF">POL72_12075</name>
</gene>
<dbReference type="EMBL" id="JAQNDK010000001">
    <property type="protein sequence ID" value="MDC0678471.1"/>
    <property type="molecule type" value="Genomic_DNA"/>
</dbReference>
<dbReference type="SUPFAM" id="SSF46689">
    <property type="entry name" value="Homeodomain-like"/>
    <property type="match status" value="1"/>
</dbReference>
<proteinExistence type="predicted"/>
<keyword evidence="1 2" id="KW-0238">DNA-binding</keyword>
<dbReference type="Proteomes" id="UP001217485">
    <property type="component" value="Unassembled WGS sequence"/>
</dbReference>
<dbReference type="InterPro" id="IPR009057">
    <property type="entry name" value="Homeodomain-like_sf"/>
</dbReference>
<feature type="domain" description="HTH tetR-type" evidence="3">
    <location>
        <begin position="11"/>
        <end position="71"/>
    </location>
</feature>
<keyword evidence="5" id="KW-1185">Reference proteome</keyword>
<evidence type="ECO:0000259" key="3">
    <source>
        <dbReference type="PROSITE" id="PS50977"/>
    </source>
</evidence>
<name>A0ABT5BZU8_9BACT</name>
<dbReference type="PROSITE" id="PS50977">
    <property type="entry name" value="HTH_TETR_2"/>
    <property type="match status" value="1"/>
</dbReference>
<evidence type="ECO:0000313" key="5">
    <source>
        <dbReference type="Proteomes" id="UP001217485"/>
    </source>
</evidence>
<dbReference type="InterPro" id="IPR050109">
    <property type="entry name" value="HTH-type_TetR-like_transc_reg"/>
</dbReference>
<dbReference type="PANTHER" id="PTHR30055">
    <property type="entry name" value="HTH-TYPE TRANSCRIPTIONAL REGULATOR RUTR"/>
    <property type="match status" value="1"/>
</dbReference>